<protein>
    <submittedName>
        <fullName evidence="1">Uncharacterized protein</fullName>
    </submittedName>
</protein>
<evidence type="ECO:0000313" key="2">
    <source>
        <dbReference type="Proteomes" id="UP000284375"/>
    </source>
</evidence>
<dbReference type="AlphaFoldDB" id="A0A423WPJ7"/>
<dbReference type="Proteomes" id="UP000284375">
    <property type="component" value="Unassembled WGS sequence"/>
</dbReference>
<reference evidence="1 2" key="1">
    <citation type="submission" date="2015-09" db="EMBL/GenBank/DDBJ databases">
        <title>Host preference determinants of Valsa canker pathogens revealed by comparative genomics.</title>
        <authorList>
            <person name="Yin Z."/>
            <person name="Huang L."/>
        </authorList>
    </citation>
    <scope>NUCLEOTIDE SEQUENCE [LARGE SCALE GENOMIC DNA]</scope>
    <source>
        <strain evidence="1 2">YSFL</strain>
    </source>
</reference>
<sequence>MPSHPSIQTITPNDKDQTPRYPTTSIFLAGTTEFATWRGTFLAVLEGLYLAGEANPPPYPSTTVYDPFQPNWTGDWREDLGDGRFRAQVEWELERQDGAAVVAFFLDERSRSPVSLLELGLCARSGKAVVGCERGYWKRGNVQAVCQRYGVPMADDLNGLVTLVADKLKGMKA</sequence>
<proteinExistence type="predicted"/>
<dbReference type="InterPro" id="IPR039470">
    <property type="entry name" value="Nuc_deoxyri_tr2"/>
</dbReference>
<dbReference type="Gene3D" id="3.40.50.450">
    <property type="match status" value="1"/>
</dbReference>
<organism evidence="1 2">
    <name type="scientific">Cytospora chrysosperma</name>
    <name type="common">Cytospora canker fungus</name>
    <name type="synonym">Sphaeria chrysosperma</name>
    <dbReference type="NCBI Taxonomy" id="252740"/>
    <lineage>
        <taxon>Eukaryota</taxon>
        <taxon>Fungi</taxon>
        <taxon>Dikarya</taxon>
        <taxon>Ascomycota</taxon>
        <taxon>Pezizomycotina</taxon>
        <taxon>Sordariomycetes</taxon>
        <taxon>Sordariomycetidae</taxon>
        <taxon>Diaporthales</taxon>
        <taxon>Cytosporaceae</taxon>
        <taxon>Cytospora</taxon>
    </lineage>
</organism>
<name>A0A423WPJ7_CYTCH</name>
<dbReference type="OrthoDB" id="2893324at2759"/>
<keyword evidence="2" id="KW-1185">Reference proteome</keyword>
<accession>A0A423WPJ7</accession>
<gene>
    <name evidence="1" type="ORF">VSDG_00290</name>
</gene>
<dbReference type="EMBL" id="LJZO01000001">
    <property type="protein sequence ID" value="ROW05252.1"/>
    <property type="molecule type" value="Genomic_DNA"/>
</dbReference>
<dbReference type="Pfam" id="PF15891">
    <property type="entry name" value="Nuc_deoxyri_tr2"/>
    <property type="match status" value="1"/>
</dbReference>
<evidence type="ECO:0000313" key="1">
    <source>
        <dbReference type="EMBL" id="ROW05252.1"/>
    </source>
</evidence>
<comment type="caution">
    <text evidence="1">The sequence shown here is derived from an EMBL/GenBank/DDBJ whole genome shotgun (WGS) entry which is preliminary data.</text>
</comment>